<reference evidence="1 2" key="1">
    <citation type="submission" date="2024-09" db="EMBL/GenBank/DDBJ databases">
        <authorList>
            <person name="Sun Q."/>
            <person name="Mori K."/>
        </authorList>
    </citation>
    <scope>NUCLEOTIDE SEQUENCE [LARGE SCALE GENOMIC DNA]</scope>
    <source>
        <strain evidence="1 2">JCM 11201</strain>
    </source>
</reference>
<sequence length="96" mass="10672">MAQDIRGAGDPYHASHNGFNGFEDVGMRVASAQKVVGSATMSMDPAQLHNAAQIVEEARRQLTHMKEIATDLDEAFLSKQEEMLEQCEHQLNEAMR</sequence>
<dbReference type="RefSeq" id="WP_379947949.1">
    <property type="nucleotide sequence ID" value="NZ_JAPCYI010000001.1"/>
</dbReference>
<comment type="caution">
    <text evidence="1">The sequence shown here is derived from an EMBL/GenBank/DDBJ whole genome shotgun (WGS) entry which is preliminary data.</text>
</comment>
<accession>A0ABV5WAN3</accession>
<gene>
    <name evidence="1" type="ORF">ACFFMS_03705</name>
</gene>
<proteinExistence type="predicted"/>
<protein>
    <submittedName>
        <fullName evidence="1">DUF2564 family protein</fullName>
    </submittedName>
</protein>
<organism evidence="1 2">
    <name type="scientific">Ectobacillus funiculus</name>
    <dbReference type="NCBI Taxonomy" id="137993"/>
    <lineage>
        <taxon>Bacteria</taxon>
        <taxon>Bacillati</taxon>
        <taxon>Bacillota</taxon>
        <taxon>Bacilli</taxon>
        <taxon>Bacillales</taxon>
        <taxon>Bacillaceae</taxon>
        <taxon>Ectobacillus</taxon>
    </lineage>
</organism>
<dbReference type="InterPro" id="IPR020314">
    <property type="entry name" value="Uncharacterised_YpzA"/>
</dbReference>
<keyword evidence="2" id="KW-1185">Reference proteome</keyword>
<name>A0ABV5WAN3_9BACI</name>
<dbReference type="Pfam" id="PF10819">
    <property type="entry name" value="DUF2564"/>
    <property type="match status" value="1"/>
</dbReference>
<dbReference type="Proteomes" id="UP001589609">
    <property type="component" value="Unassembled WGS sequence"/>
</dbReference>
<dbReference type="EMBL" id="JBHMAF010000017">
    <property type="protein sequence ID" value="MFB9757647.1"/>
    <property type="molecule type" value="Genomic_DNA"/>
</dbReference>
<evidence type="ECO:0000313" key="2">
    <source>
        <dbReference type="Proteomes" id="UP001589609"/>
    </source>
</evidence>
<evidence type="ECO:0000313" key="1">
    <source>
        <dbReference type="EMBL" id="MFB9757647.1"/>
    </source>
</evidence>